<feature type="compositionally biased region" description="Low complexity" evidence="1">
    <location>
        <begin position="34"/>
        <end position="63"/>
    </location>
</feature>
<feature type="region of interest" description="Disordered" evidence="1">
    <location>
        <begin position="1126"/>
        <end position="1147"/>
    </location>
</feature>
<protein>
    <submittedName>
        <fullName evidence="4">Uncharacterized protein</fullName>
    </submittedName>
</protein>
<dbReference type="SUPFAM" id="SSF48452">
    <property type="entry name" value="TPR-like"/>
    <property type="match status" value="1"/>
</dbReference>
<feature type="domain" description="DNA/RNA-binding" evidence="2">
    <location>
        <begin position="265"/>
        <end position="538"/>
    </location>
</feature>
<evidence type="ECO:0000259" key="2">
    <source>
        <dbReference type="Pfam" id="PF10373"/>
    </source>
</evidence>
<evidence type="ECO:0000313" key="5">
    <source>
        <dbReference type="Proteomes" id="UP000262825"/>
    </source>
</evidence>
<dbReference type="Gene3D" id="1.25.40.10">
    <property type="entry name" value="Tetratricopeptide repeat domain"/>
    <property type="match status" value="1"/>
</dbReference>
<proteinExistence type="predicted"/>
<dbReference type="InterPro" id="IPR018834">
    <property type="entry name" value="DNA/RNA-bd_Est1-type"/>
</dbReference>
<feature type="domain" description="Telomerase activating protein Est1-like N-terminal" evidence="3">
    <location>
        <begin position="119"/>
        <end position="252"/>
    </location>
</feature>
<feature type="region of interest" description="Disordered" evidence="1">
    <location>
        <begin position="642"/>
        <end position="670"/>
    </location>
</feature>
<name>A0A376B0U4_9ASCO</name>
<dbReference type="EMBL" id="UFAJ01000004">
    <property type="protein sequence ID" value="SSD58305.1"/>
    <property type="molecule type" value="Genomic_DNA"/>
</dbReference>
<dbReference type="Pfam" id="PF10373">
    <property type="entry name" value="EST1_DNA_bind"/>
    <property type="match status" value="1"/>
</dbReference>
<reference evidence="5" key="1">
    <citation type="submission" date="2018-06" db="EMBL/GenBank/DDBJ databases">
        <authorList>
            <person name="Guldener U."/>
        </authorList>
    </citation>
    <scope>NUCLEOTIDE SEQUENCE [LARGE SCALE GENOMIC DNA]</scope>
    <source>
        <strain evidence="5">UTAD17</strain>
    </source>
</reference>
<dbReference type="AlphaFoldDB" id="A0A376B0U4"/>
<feature type="compositionally biased region" description="Basic and acidic residues" evidence="1">
    <location>
        <begin position="642"/>
        <end position="658"/>
    </location>
</feature>
<feature type="region of interest" description="Disordered" evidence="1">
    <location>
        <begin position="690"/>
        <end position="711"/>
    </location>
</feature>
<keyword evidence="5" id="KW-1185">Reference proteome</keyword>
<feature type="compositionally biased region" description="Low complexity" evidence="1">
    <location>
        <begin position="804"/>
        <end position="832"/>
    </location>
</feature>
<dbReference type="OrthoDB" id="3972394at2759"/>
<evidence type="ECO:0000313" key="4">
    <source>
        <dbReference type="EMBL" id="SSD58305.1"/>
    </source>
</evidence>
<feature type="compositionally biased region" description="Basic and acidic residues" evidence="1">
    <location>
        <begin position="833"/>
        <end position="844"/>
    </location>
</feature>
<feature type="region of interest" description="Disordered" evidence="1">
    <location>
        <begin position="798"/>
        <end position="854"/>
    </location>
</feature>
<dbReference type="Pfam" id="PF10374">
    <property type="entry name" value="EST1"/>
    <property type="match status" value="1"/>
</dbReference>
<dbReference type="InterPro" id="IPR019458">
    <property type="entry name" value="Est1-like_N"/>
</dbReference>
<feature type="compositionally biased region" description="Low complexity" evidence="1">
    <location>
        <begin position="691"/>
        <end position="702"/>
    </location>
</feature>
<gene>
    <name evidence="4" type="ORF">SCODWIG_00066</name>
</gene>
<dbReference type="InterPro" id="IPR011990">
    <property type="entry name" value="TPR-like_helical_dom_sf"/>
</dbReference>
<feature type="compositionally biased region" description="Polar residues" evidence="1">
    <location>
        <begin position="845"/>
        <end position="854"/>
    </location>
</feature>
<feature type="compositionally biased region" description="Low complexity" evidence="1">
    <location>
        <begin position="1126"/>
        <end position="1143"/>
    </location>
</feature>
<evidence type="ECO:0000256" key="1">
    <source>
        <dbReference type="SAM" id="MobiDB-lite"/>
    </source>
</evidence>
<dbReference type="Proteomes" id="UP000262825">
    <property type="component" value="Unassembled WGS sequence"/>
</dbReference>
<dbReference type="VEuPathDB" id="FungiDB:SCODWIG_00066"/>
<accession>A0A376B0U4</accession>
<sequence length="1215" mass="138762">MLGIKESSNTITKITEERDNLEDTGQETSSKEINSASNNNNNNSNNNNNDNNNNTNNSNNNNNTQVISICNDLSKQLQQILNTPYVGDDETLIPGFLLFAHTKLNSLIVADDYKDCVALLEFSWKFIHSLIFKKYYSIKKQILNKYNITDNKLRDNVQCIVELRKLSSRFNKCFKMIHKFYYNNLEKIVLNSYDNIVQIIPEKLLKENLNIKNTLVETTTKSTGSVLLVSVATSVYHCLASLGQCQRYMALMESINYKIEDFKKSLKYLNLAELILPSVGDTFIIKSKIYMCCDCYGYSVYCLLRASLSRIPSEVAQQNLLNLLEERSNEDFKKMLDKMDKMNKNKKNKMIINKEIIENYFLYCWAIVLTNKDHDFDNDEICQFRLNIFLEKIAARYKKNIEPIYVNLLILIGGFELFVKGKKKINLSDIDTHQLSYLNFAFRYIVYILNVVISQEWNNFHQGYQYLAFLRIVNCWLKSNKLVLQYAHRNEDFNKTFSTILNMIIKSNKSTIELTHRPKRQYYFREDVELREFQPINFAMSDFNDSGLVNYKDSNKRFMGLVDDIEDLHNSDNDSNNVSSKEDSMTTNASNNNKFHYNLEEQEGKLRIMAIVYSGKRIIDGNFVNIKFENGKYVYINKDNERSDTKKNKKQNFEEKKLPKNNMKPLSRPTLDSAKNVKMNRKPEKEFKIFNNNNNNISGNRNRTSKDKPDTWGYSGPSFASKAPLNFQTKPTTIDISSHLIGDGSNNNFGSTYMGSDINTNNIIPNMNKEEIEQEVNNDYKHLNEALNNVFNKNISYTNDDDNNTNNTTTTTTTNNNNTTTTTTTTNNNNSNNHDDESGVKREQLTSPMSSNTTHLYGKKHSMWTLNGMDEFSSNSINGNHDKGNGDVNENDINNNKLDIDDNNKNSHLMNVSVNSNNNNNNNNNSDTPVSLETKLLSNGMLTTIYSAANQNVINNNSIKNLYHENSIDTRDGVIVNNGTSNSSPEMLWYRAQESTQPSIKDQYLQSNISPPHEVLHQQQQVKTQNQNQKIFYSQYEPESSKQQQHYLTNNIPSGKFATNLSSTSSSVTSNLNMSSPLMDNGTCINAVYNGHNMGVPNTNNGSHNITNNVHELFYHLNNNTNVASSSAINNSNKTTSSRTSSNIDNNTGVNYDVNSNLGNINPSSITQNNMLNTYNNNSTGNNANSSIADYSDGSCNTNYNCLNFYTEHDNSKFL</sequence>
<organism evidence="4 5">
    <name type="scientific">Saccharomycodes ludwigii</name>
    <dbReference type="NCBI Taxonomy" id="36035"/>
    <lineage>
        <taxon>Eukaryota</taxon>
        <taxon>Fungi</taxon>
        <taxon>Dikarya</taxon>
        <taxon>Ascomycota</taxon>
        <taxon>Saccharomycotina</taxon>
        <taxon>Saccharomycetes</taxon>
        <taxon>Saccharomycodales</taxon>
        <taxon>Saccharomycodaceae</taxon>
        <taxon>Saccharomycodes</taxon>
    </lineage>
</organism>
<evidence type="ECO:0000259" key="3">
    <source>
        <dbReference type="Pfam" id="PF10374"/>
    </source>
</evidence>
<feature type="region of interest" description="Disordered" evidence="1">
    <location>
        <begin position="570"/>
        <end position="592"/>
    </location>
</feature>
<feature type="compositionally biased region" description="Polar residues" evidence="1">
    <location>
        <begin position="1"/>
        <end position="13"/>
    </location>
</feature>
<feature type="region of interest" description="Disordered" evidence="1">
    <location>
        <begin position="1"/>
        <end position="63"/>
    </location>
</feature>
<feature type="region of interest" description="Disordered" evidence="1">
    <location>
        <begin position="900"/>
        <end position="929"/>
    </location>
</feature>
<feature type="compositionally biased region" description="Low complexity" evidence="1">
    <location>
        <begin position="911"/>
        <end position="926"/>
    </location>
</feature>